<proteinExistence type="predicted"/>
<gene>
    <name evidence="1" type="ORF">P378_07850</name>
</gene>
<evidence type="ECO:0000313" key="1">
    <source>
        <dbReference type="EMBL" id="PHJ38753.1"/>
    </source>
</evidence>
<sequence length="30" mass="3444">MPKQSTPVIFLKVNKAIVRVLQNSPFFVIE</sequence>
<organism evidence="1 2">
    <name type="scientific">Desulforamulus profundi</name>
    <dbReference type="NCBI Taxonomy" id="1383067"/>
    <lineage>
        <taxon>Bacteria</taxon>
        <taxon>Bacillati</taxon>
        <taxon>Bacillota</taxon>
        <taxon>Clostridia</taxon>
        <taxon>Eubacteriales</taxon>
        <taxon>Peptococcaceae</taxon>
        <taxon>Desulforamulus</taxon>
    </lineage>
</organism>
<reference evidence="1 2" key="1">
    <citation type="submission" date="2013-09" db="EMBL/GenBank/DDBJ databases">
        <title>Biodegradation of hydrocarbons in the deep terrestrial subsurface : characterization of a microbial consortium composed of two Desulfotomaculum species originating from a deep geological formation.</title>
        <authorList>
            <person name="Aullo T."/>
            <person name="Berlendis S."/>
            <person name="Lascourreges J.-F."/>
            <person name="Dessort D."/>
            <person name="Saint-Laurent S."/>
            <person name="Schraauwers B."/>
            <person name="Mas J."/>
            <person name="Magot M."/>
            <person name="Ranchou-Peyruse A."/>
        </authorList>
    </citation>
    <scope>NUCLEOTIDE SEQUENCE [LARGE SCALE GENOMIC DNA]</scope>
    <source>
        <strain evidence="1 2">Bs107</strain>
    </source>
</reference>
<accession>A0A2C6MGZ8</accession>
<dbReference type="Proteomes" id="UP000222564">
    <property type="component" value="Unassembled WGS sequence"/>
</dbReference>
<comment type="caution">
    <text evidence="1">The sequence shown here is derived from an EMBL/GenBank/DDBJ whole genome shotgun (WGS) entry which is preliminary data.</text>
</comment>
<protein>
    <submittedName>
        <fullName evidence="1">Uncharacterized protein</fullName>
    </submittedName>
</protein>
<evidence type="ECO:0000313" key="2">
    <source>
        <dbReference type="Proteomes" id="UP000222564"/>
    </source>
</evidence>
<keyword evidence="2" id="KW-1185">Reference proteome</keyword>
<dbReference type="EMBL" id="AWQQ01000044">
    <property type="protein sequence ID" value="PHJ38753.1"/>
    <property type="molecule type" value="Genomic_DNA"/>
</dbReference>
<dbReference type="AlphaFoldDB" id="A0A2C6MGZ8"/>
<name>A0A2C6MGZ8_9FIRM</name>